<dbReference type="NCBIfam" id="TIGR00574">
    <property type="entry name" value="dnl1"/>
    <property type="match status" value="1"/>
</dbReference>
<dbReference type="InterPro" id="IPR012340">
    <property type="entry name" value="NA-bd_OB-fold"/>
</dbReference>
<keyword evidence="7 13" id="KW-0067">ATP-binding</keyword>
<evidence type="ECO:0000259" key="15">
    <source>
        <dbReference type="PROSITE" id="PS50160"/>
    </source>
</evidence>
<keyword evidence="4" id="KW-0479">Metal-binding</keyword>
<dbReference type="SUPFAM" id="SSF56091">
    <property type="entry name" value="DNA ligase/mRNA capping enzyme, catalytic domain"/>
    <property type="match status" value="1"/>
</dbReference>
<evidence type="ECO:0000256" key="12">
    <source>
        <dbReference type="ARBA" id="ARBA00034003"/>
    </source>
</evidence>
<comment type="similarity">
    <text evidence="14">Belongs to the ATP-dependent DNA ligase family.</text>
</comment>
<accession>A0ABR8U3V2</accession>
<sequence>MLLAEVAATSDAVAGTRSRLAKRAAIADLLRRAAQDAAVSEATDAPERTAGAGDDVEIVVSYLAGELRQRRTGLGWASLRSLPPPATTPTLTVAAVDAAFEHMAGLAGPGSDTARSAAATALFAAATEREQSFLRGLVAGDLRQGALDALVVDAVAEAAGVPVDAVRRAAMLCGASGPVARAALEADGPTAALTALAGFGLEVGRPVRPMLAQSAPDVAAAFDKLGVSAETDDREHQVSVDVKLDGIRIQVHRDGDQVRVFTRSLDDITSRVPEIVADARSLASERFVLDGEALVVGPDGVARPFQETAARSATRDAPGAPDAEAEAEDATLAGALALRPYFFDVLHADGRDLIDTPLRERLVVLDRVADSFRVRRLTTSSVGAATQYFLETVREGDEGVVVKSLDAPYAAGRRGAGWVKVKPRHTLDLVVLAVERGSGRRTGLLSNIHLGARDPQTGGFVMLGKTFKGMTDEMLRWQTERFRELEVADDGWVVTLRPEQVAEIAFDGLQRSTRYPGGLALRFARVLRYRDDKTADEADTIEAVRALT</sequence>
<dbReference type="CDD" id="cd07972">
    <property type="entry name" value="OBF_DNA_ligase_Arch_LigB"/>
    <property type="match status" value="1"/>
</dbReference>
<dbReference type="Proteomes" id="UP000655570">
    <property type="component" value="Unassembled WGS sequence"/>
</dbReference>
<evidence type="ECO:0000256" key="5">
    <source>
        <dbReference type="ARBA" id="ARBA00022741"/>
    </source>
</evidence>
<evidence type="ECO:0000313" key="16">
    <source>
        <dbReference type="EMBL" id="MBD7982425.1"/>
    </source>
</evidence>
<comment type="caution">
    <text evidence="16">The sequence shown here is derived from an EMBL/GenBank/DDBJ whole genome shotgun (WGS) entry which is preliminary data.</text>
</comment>
<dbReference type="EMBL" id="JACSQF010000022">
    <property type="protein sequence ID" value="MBD7982425.1"/>
    <property type="molecule type" value="Genomic_DNA"/>
</dbReference>
<evidence type="ECO:0000256" key="1">
    <source>
        <dbReference type="ARBA" id="ARBA00022598"/>
    </source>
</evidence>
<evidence type="ECO:0000313" key="17">
    <source>
        <dbReference type="Proteomes" id="UP000655570"/>
    </source>
</evidence>
<dbReference type="InterPro" id="IPR050191">
    <property type="entry name" value="ATP-dep_DNA_ligase"/>
</dbReference>
<evidence type="ECO:0000256" key="8">
    <source>
        <dbReference type="ARBA" id="ARBA00022842"/>
    </source>
</evidence>
<evidence type="ECO:0000256" key="7">
    <source>
        <dbReference type="ARBA" id="ARBA00022840"/>
    </source>
</evidence>
<dbReference type="InterPro" id="IPR016059">
    <property type="entry name" value="DNA_ligase_ATP-dep_CS"/>
</dbReference>
<dbReference type="InterPro" id="IPR000977">
    <property type="entry name" value="DNA_ligase_ATP-dep"/>
</dbReference>
<dbReference type="PANTHER" id="PTHR45674:SF13">
    <property type="entry name" value="DNA LIGASE-RELATED"/>
    <property type="match status" value="1"/>
</dbReference>
<keyword evidence="3" id="KW-0235">DNA replication</keyword>
<dbReference type="InterPro" id="IPR012310">
    <property type="entry name" value="DNA_ligase_ATP-dep_cent"/>
</dbReference>
<dbReference type="RefSeq" id="WP_191805638.1">
    <property type="nucleotide sequence ID" value="NZ_JACSQF010000022.1"/>
</dbReference>
<dbReference type="PROSITE" id="PS50160">
    <property type="entry name" value="DNA_LIGASE_A3"/>
    <property type="match status" value="1"/>
</dbReference>
<evidence type="ECO:0000256" key="4">
    <source>
        <dbReference type="ARBA" id="ARBA00022723"/>
    </source>
</evidence>
<dbReference type="Pfam" id="PF04679">
    <property type="entry name" value="DNA_ligase_A_C"/>
    <property type="match status" value="1"/>
</dbReference>
<evidence type="ECO:0000256" key="11">
    <source>
        <dbReference type="ARBA" id="ARBA00023306"/>
    </source>
</evidence>
<keyword evidence="5 13" id="KW-0547">Nucleotide-binding</keyword>
<dbReference type="Gene3D" id="1.10.3260.10">
    <property type="entry name" value="DNA ligase, ATP-dependent, N-terminal domain"/>
    <property type="match status" value="1"/>
</dbReference>
<evidence type="ECO:0000256" key="2">
    <source>
        <dbReference type="ARBA" id="ARBA00022618"/>
    </source>
</evidence>
<name>A0ABR8U3V2_9CELL</name>
<reference evidence="16 17" key="1">
    <citation type="submission" date="2020-08" db="EMBL/GenBank/DDBJ databases">
        <title>A Genomic Blueprint of the Chicken Gut Microbiome.</title>
        <authorList>
            <person name="Gilroy R."/>
            <person name="Ravi A."/>
            <person name="Getino M."/>
            <person name="Pursley I."/>
            <person name="Horton D.L."/>
            <person name="Alikhan N.-F."/>
            <person name="Baker D."/>
            <person name="Gharbi K."/>
            <person name="Hall N."/>
            <person name="Watson M."/>
            <person name="Adriaenssens E.M."/>
            <person name="Foster-Nyarko E."/>
            <person name="Jarju S."/>
            <person name="Secka A."/>
            <person name="Antonio M."/>
            <person name="Oren A."/>
            <person name="Chaudhuri R."/>
            <person name="La Ragione R.M."/>
            <person name="Hildebrand F."/>
            <person name="Pallen M.J."/>
        </authorList>
    </citation>
    <scope>NUCLEOTIDE SEQUENCE [LARGE SCALE GENOMIC DNA]</scope>
    <source>
        <strain evidence="16 17">Sa2CUA9</strain>
    </source>
</reference>
<dbReference type="InterPro" id="IPR012308">
    <property type="entry name" value="DNA_ligase_ATP-dep_N"/>
</dbReference>
<protein>
    <recommendedName>
        <fullName evidence="13">DNA ligase</fullName>
        <ecNumber evidence="13">6.5.1.1</ecNumber>
    </recommendedName>
</protein>
<keyword evidence="10 13" id="KW-0234">DNA repair</keyword>
<evidence type="ECO:0000256" key="9">
    <source>
        <dbReference type="ARBA" id="ARBA00023172"/>
    </source>
</evidence>
<dbReference type="EC" id="6.5.1.1" evidence="13"/>
<dbReference type="PROSITE" id="PS00697">
    <property type="entry name" value="DNA_LIGASE_A1"/>
    <property type="match status" value="1"/>
</dbReference>
<keyword evidence="9 13" id="KW-0233">DNA recombination</keyword>
<keyword evidence="2" id="KW-0132">Cell division</keyword>
<organism evidence="16 17">
    <name type="scientific">Oerskovia merdavium</name>
    <dbReference type="NCBI Taxonomy" id="2762227"/>
    <lineage>
        <taxon>Bacteria</taxon>
        <taxon>Bacillati</taxon>
        <taxon>Actinomycetota</taxon>
        <taxon>Actinomycetes</taxon>
        <taxon>Micrococcales</taxon>
        <taxon>Cellulomonadaceae</taxon>
        <taxon>Oerskovia</taxon>
    </lineage>
</organism>
<feature type="domain" description="ATP-dependent DNA ligase family profile" evidence="15">
    <location>
        <begin position="341"/>
        <end position="454"/>
    </location>
</feature>
<keyword evidence="17" id="KW-1185">Reference proteome</keyword>
<keyword evidence="1 13" id="KW-0436">Ligase</keyword>
<comment type="catalytic activity">
    <reaction evidence="12 13">
        <text>ATP + (deoxyribonucleotide)n-3'-hydroxyl + 5'-phospho-(deoxyribonucleotide)m = (deoxyribonucleotide)n+m + AMP + diphosphate.</text>
        <dbReference type="EC" id="6.5.1.1"/>
    </reaction>
</comment>
<evidence type="ECO:0000256" key="10">
    <source>
        <dbReference type="ARBA" id="ARBA00023204"/>
    </source>
</evidence>
<evidence type="ECO:0000256" key="3">
    <source>
        <dbReference type="ARBA" id="ARBA00022705"/>
    </source>
</evidence>
<proteinExistence type="inferred from homology"/>
<keyword evidence="11" id="KW-0131">Cell cycle</keyword>
<dbReference type="Pfam" id="PF01068">
    <property type="entry name" value="DNA_ligase_A_M"/>
    <property type="match status" value="1"/>
</dbReference>
<dbReference type="Pfam" id="PF04675">
    <property type="entry name" value="DNA_ligase_A_N"/>
    <property type="match status" value="1"/>
</dbReference>
<keyword evidence="8" id="KW-0460">Magnesium</keyword>
<evidence type="ECO:0000256" key="13">
    <source>
        <dbReference type="RuleBase" id="RU000617"/>
    </source>
</evidence>
<dbReference type="PANTHER" id="PTHR45674">
    <property type="entry name" value="DNA LIGASE 1/3 FAMILY MEMBER"/>
    <property type="match status" value="1"/>
</dbReference>
<evidence type="ECO:0000256" key="14">
    <source>
        <dbReference type="RuleBase" id="RU004196"/>
    </source>
</evidence>
<dbReference type="SUPFAM" id="SSF117018">
    <property type="entry name" value="ATP-dependent DNA ligase DNA-binding domain"/>
    <property type="match status" value="1"/>
</dbReference>
<dbReference type="InterPro" id="IPR036599">
    <property type="entry name" value="DNA_ligase_N_sf"/>
</dbReference>
<evidence type="ECO:0000256" key="6">
    <source>
        <dbReference type="ARBA" id="ARBA00022763"/>
    </source>
</evidence>
<dbReference type="NCBIfam" id="NF002868">
    <property type="entry name" value="PRK03180.1"/>
    <property type="match status" value="1"/>
</dbReference>
<gene>
    <name evidence="16" type="ORF">H9641_17125</name>
</gene>
<dbReference type="Gene3D" id="3.30.470.30">
    <property type="entry name" value="DNA ligase/mRNA capping enzyme"/>
    <property type="match status" value="1"/>
</dbReference>
<dbReference type="GO" id="GO:0003910">
    <property type="term" value="F:DNA ligase (ATP) activity"/>
    <property type="evidence" value="ECO:0007669"/>
    <property type="project" value="UniProtKB-EC"/>
</dbReference>
<dbReference type="InterPro" id="IPR012309">
    <property type="entry name" value="DNA_ligase_ATP-dep_C"/>
</dbReference>
<dbReference type="Gene3D" id="2.40.50.140">
    <property type="entry name" value="Nucleic acid-binding proteins"/>
    <property type="match status" value="1"/>
</dbReference>
<keyword evidence="6 13" id="KW-0227">DNA damage</keyword>
<dbReference type="SUPFAM" id="SSF50249">
    <property type="entry name" value="Nucleic acid-binding proteins"/>
    <property type="match status" value="1"/>
</dbReference>
<dbReference type="CDD" id="cd07901">
    <property type="entry name" value="Adenylation_DNA_ligase_Arch_LigB"/>
    <property type="match status" value="1"/>
</dbReference>